<dbReference type="Proteomes" id="UP000247483">
    <property type="component" value="Unassembled WGS sequence"/>
</dbReference>
<evidence type="ECO:0000313" key="2">
    <source>
        <dbReference type="Proteomes" id="UP000247483"/>
    </source>
</evidence>
<gene>
    <name evidence="1" type="ORF">DKK79_09915</name>
</gene>
<proteinExistence type="predicted"/>
<dbReference type="AlphaFoldDB" id="A0A2V4E2V6"/>
<name>A0A2V4E2V6_9GAMM</name>
<comment type="caution">
    <text evidence="1">The sequence shown here is derived from an EMBL/GenBank/DDBJ whole genome shotgun (WGS) entry which is preliminary data.</text>
</comment>
<dbReference type="RefSeq" id="WP_110423925.1">
    <property type="nucleotide sequence ID" value="NZ_QGLP01000005.1"/>
</dbReference>
<accession>A0A2V4E2V6</accession>
<evidence type="ECO:0000313" key="1">
    <source>
        <dbReference type="EMBL" id="PXZ04654.1"/>
    </source>
</evidence>
<dbReference type="EMBL" id="QGLP01000005">
    <property type="protein sequence ID" value="PXZ04654.1"/>
    <property type="molecule type" value="Genomic_DNA"/>
</dbReference>
<organism evidence="1 2">
    <name type="scientific">Gilliamella apicola</name>
    <dbReference type="NCBI Taxonomy" id="1196095"/>
    <lineage>
        <taxon>Bacteria</taxon>
        <taxon>Pseudomonadati</taxon>
        <taxon>Pseudomonadota</taxon>
        <taxon>Gammaproteobacteria</taxon>
        <taxon>Orbales</taxon>
        <taxon>Orbaceae</taxon>
        <taxon>Gilliamella</taxon>
    </lineage>
</organism>
<reference evidence="1 2" key="1">
    <citation type="submission" date="2018-05" db="EMBL/GenBank/DDBJ databases">
        <title>Reference genomes for bee gut microbiota database.</title>
        <authorList>
            <person name="Ellegaard K.M."/>
        </authorList>
    </citation>
    <scope>NUCLEOTIDE SEQUENCE [LARGE SCALE GENOMIC DNA]</scope>
    <source>
        <strain evidence="1 2">ESL0177</strain>
    </source>
</reference>
<protein>
    <submittedName>
        <fullName evidence="1">Uncharacterized protein</fullName>
    </submittedName>
</protein>
<sequence length="1142" mass="130597">MAIKKITKLIFPVGEKELNQDTYYRALSEAAHGFYPFGENGLWHGGIHIDKKVLNKLGNDEQLHCMANGEVIAYRINDVYPKITYPEKNVTASSGTTLKRVSYPPFKKVSYFSTGFTLVRHLLQMPKIIGVKDEPPAITLYSLYMHQLDWYGYQEKMKDEKTNALYPHYWNLESGKVDENKGDTVCGSVIRTDGKGTEVLGLLLKGSKIRLAEQHPEQPGWYKIVLISKGTLVTTTEFKQQLGNITGYVWHKDLSPLPTGKTADSNQDYQVLKEDNNTVGKSNVKVKGIAIYETADDKQKLTYLPLTATFELDGQENGYAKIRKIGGCEVPDLLKKEDGGADAPHKGYVKVASLTSFTFKPEKFNDIVVLKSPIAISSGDFIGYIGHNQRPKEYIKELKRAAISTLKRSSDEKLPQLLHVELFTCEDLPAFITKTRALADRLPESEKNLILVEKDARLIQASKADGNLNSGLGIKFISDKDNYYIKINLEYTLNSEQYYADNNLAAQSNGDEKIEKNDDNTANKTVEIILTAAHKEQLANKYNKTYPQLTKSDIPDKVELVEVNHTSSSVKIRFCVDTKHYWIVSNDVSHLFGQDGALNDAIPYWHNFPLSLANLPPATKDNTVYFPRTVPLNSLDNEHLIAIEDESTGSIWVNITTGNEERRLIKGWVNIKKDAQEHIKRISLWHWQGFETVIEKASVGEFYTKINDNRTEILDIKDYTDSMKAMHKILTQSFLYSVQRKKGLPPFTVEFLKDGLRINWTAEMIGHLIIKYESEWYADEALTKWNEIDNLIEEEKQKQKNLTEKWLDEYNITMPFVRDYALNMVDEEHEKAKSIWQLEKEQRIKPSLWWREVAQSQPTPQTPALSNLSADGKAWFIHPVSMLGRLINPGIVTYHIYHDGKIEKHIPEEISKRYEQKYKYVYHDENGNEHEICICDWHTTKEKANGVIVSAPNRKDPNIIEYKENLNEGNTQKRVKFKNGDIAEYGNHPEKKLIWRLYKALNKNVEIVRMPDEINYVKDNVIIKYNFSDTKRRYTGPDPLAGFIGALAETGLQLTTTGSCFAEGSCFPSSEHVNGKSVDTLYLNDKDEQKFINAMHKFNFNKQLTANNKKKFDNANQDFKSNLHNTHLHSEFESGSIKEIIL</sequence>